<dbReference type="AlphaFoldDB" id="A0A2L0F4V2"/>
<dbReference type="OrthoDB" id="9815657at2"/>
<evidence type="ECO:0000313" key="3">
    <source>
        <dbReference type="Proteomes" id="UP000238348"/>
    </source>
</evidence>
<feature type="transmembrane region" description="Helical" evidence="1">
    <location>
        <begin position="197"/>
        <end position="217"/>
    </location>
</feature>
<name>A0A2L0F4V2_SORCE</name>
<protein>
    <submittedName>
        <fullName evidence="2">Uncharacterized protein</fullName>
    </submittedName>
</protein>
<dbReference type="EMBL" id="CP012673">
    <property type="protein sequence ID" value="AUX46573.1"/>
    <property type="molecule type" value="Genomic_DNA"/>
</dbReference>
<dbReference type="InterPro" id="IPR011042">
    <property type="entry name" value="6-blade_b-propeller_TolB-like"/>
</dbReference>
<dbReference type="Pfam" id="PF07676">
    <property type="entry name" value="PD40"/>
    <property type="match status" value="1"/>
</dbReference>
<dbReference type="RefSeq" id="WP_159397765.1">
    <property type="nucleotide sequence ID" value="NZ_CP012673.1"/>
</dbReference>
<proteinExistence type="predicted"/>
<keyword evidence="1" id="KW-0812">Transmembrane</keyword>
<sequence>MGVLLTMAMCLSDLAAKVRALREAAAARASDDRLAAALVRQPGAHAANAIAFLGGALLVAASAYAVLFAVALAILDGRESGLPRLGGLCAVEIGLCLALIAAVRWLLADRRALRLLTLNFAALAPARAGDPPACRACAGPLPEPAAGAAMARCVYCGAPNVLAADLRVEAGLLQRLGAHLRDPHDLLVAHARRRRRAGLLGALGAALAAAGALWLAVDQEPAGDAAVAAAIPFARQPEQAQAVGPLQVGPGAAAVERVATLEEEVVALLPDGRGGVDVIVIGGGSRLVRAPRGEVPRGSGERLAGEEIRVWAREPGGEALLFADGEGVRRRAPDGSVRALYGPARGRWLDDRLVVGLEPGAGGRVLMTSRASDQGHYRVRALAPDGDAPILLHDARAPALHPDGRTLAVERLVGELHFHVALVQQDAASPRLLTRGEGDTTLPAWSPDGGRIAFLAGTALDPIRRDEPHGEVHLWAVDPEGRAAQLTRAGEVVPLRPVWTEAGIYVVVREGDARRAGVALWRVKPR</sequence>
<feature type="transmembrane region" description="Helical" evidence="1">
    <location>
        <begin position="85"/>
        <end position="107"/>
    </location>
</feature>
<keyword evidence="1" id="KW-0472">Membrane</keyword>
<feature type="transmembrane region" description="Helical" evidence="1">
    <location>
        <begin position="50"/>
        <end position="73"/>
    </location>
</feature>
<evidence type="ECO:0000256" key="1">
    <source>
        <dbReference type="SAM" id="Phobius"/>
    </source>
</evidence>
<gene>
    <name evidence="2" type="ORF">SOCE26_080790</name>
</gene>
<keyword evidence="1" id="KW-1133">Transmembrane helix</keyword>
<reference evidence="2 3" key="1">
    <citation type="submission" date="2015-09" db="EMBL/GenBank/DDBJ databases">
        <title>Sorangium comparison.</title>
        <authorList>
            <person name="Zaburannyi N."/>
            <person name="Bunk B."/>
            <person name="Overmann J."/>
            <person name="Mueller R."/>
        </authorList>
    </citation>
    <scope>NUCLEOTIDE SEQUENCE [LARGE SCALE GENOMIC DNA]</scope>
    <source>
        <strain evidence="2 3">So ce26</strain>
    </source>
</reference>
<dbReference type="InterPro" id="IPR011659">
    <property type="entry name" value="WD40"/>
</dbReference>
<accession>A0A2L0F4V2</accession>
<dbReference type="Gene3D" id="2.120.10.30">
    <property type="entry name" value="TolB, C-terminal domain"/>
    <property type="match status" value="1"/>
</dbReference>
<organism evidence="2 3">
    <name type="scientific">Sorangium cellulosum</name>
    <name type="common">Polyangium cellulosum</name>
    <dbReference type="NCBI Taxonomy" id="56"/>
    <lineage>
        <taxon>Bacteria</taxon>
        <taxon>Pseudomonadati</taxon>
        <taxon>Myxococcota</taxon>
        <taxon>Polyangia</taxon>
        <taxon>Polyangiales</taxon>
        <taxon>Polyangiaceae</taxon>
        <taxon>Sorangium</taxon>
    </lineage>
</organism>
<dbReference type="Proteomes" id="UP000238348">
    <property type="component" value="Chromosome"/>
</dbReference>
<evidence type="ECO:0000313" key="2">
    <source>
        <dbReference type="EMBL" id="AUX46573.1"/>
    </source>
</evidence>
<dbReference type="SUPFAM" id="SSF82171">
    <property type="entry name" value="DPP6 N-terminal domain-like"/>
    <property type="match status" value="1"/>
</dbReference>